<keyword evidence="5" id="KW-1185">Reference proteome</keyword>
<reference evidence="5" key="1">
    <citation type="journal article" date="2019" name="Int. J. Syst. Evol. Microbiol.">
        <title>The Global Catalogue of Microorganisms (GCM) 10K type strain sequencing project: providing services to taxonomists for standard genome sequencing and annotation.</title>
        <authorList>
            <consortium name="The Broad Institute Genomics Platform"/>
            <consortium name="The Broad Institute Genome Sequencing Center for Infectious Disease"/>
            <person name="Wu L."/>
            <person name="Ma J."/>
        </authorList>
    </citation>
    <scope>NUCLEOTIDE SEQUENCE [LARGE SCALE GENOMIC DNA]</scope>
    <source>
        <strain evidence="5">JCM 31920</strain>
    </source>
</reference>
<comment type="caution">
    <text evidence="4">The sequence shown here is derived from an EMBL/GenBank/DDBJ whole genome shotgun (WGS) entry which is preliminary data.</text>
</comment>
<dbReference type="PANTHER" id="PTHR13799:SF14">
    <property type="entry name" value="GTP CYCLOHYDROLASE 1 TYPE 2 HOMOLOG"/>
    <property type="match status" value="1"/>
</dbReference>
<dbReference type="InterPro" id="IPR015867">
    <property type="entry name" value="N-reg_PII/ATP_PRibTrfase_C"/>
</dbReference>
<proteinExistence type="inferred from homology"/>
<dbReference type="Proteomes" id="UP001501508">
    <property type="component" value="Unassembled WGS sequence"/>
</dbReference>
<dbReference type="SUPFAM" id="SSF102705">
    <property type="entry name" value="NIF3 (NGG1p interacting factor 3)-like"/>
    <property type="match status" value="1"/>
</dbReference>
<dbReference type="Gene3D" id="3.40.1390.30">
    <property type="entry name" value="NIF3 (NGG1p interacting factor 3)-like"/>
    <property type="match status" value="1"/>
</dbReference>
<gene>
    <name evidence="4" type="ORF">GCM10023091_16780</name>
</gene>
<dbReference type="InterPro" id="IPR017221">
    <property type="entry name" value="DUF34/NIF3_bac"/>
</dbReference>
<evidence type="ECO:0000313" key="4">
    <source>
        <dbReference type="EMBL" id="GAA4437492.1"/>
    </source>
</evidence>
<dbReference type="InterPro" id="IPR036069">
    <property type="entry name" value="DUF34/NIF3_sf"/>
</dbReference>
<evidence type="ECO:0000256" key="2">
    <source>
        <dbReference type="ARBA" id="ARBA00022723"/>
    </source>
</evidence>
<dbReference type="PIRSF" id="PIRSF037489">
    <property type="entry name" value="UCP037489_NIF3_YqfO"/>
    <property type="match status" value="1"/>
</dbReference>
<evidence type="ECO:0000256" key="3">
    <source>
        <dbReference type="PIRNR" id="PIRNR037489"/>
    </source>
</evidence>
<dbReference type="InterPro" id="IPR002678">
    <property type="entry name" value="DUF34/NIF3"/>
</dbReference>
<evidence type="ECO:0000313" key="5">
    <source>
        <dbReference type="Proteomes" id="UP001501508"/>
    </source>
</evidence>
<dbReference type="PANTHER" id="PTHR13799">
    <property type="entry name" value="NGG1 INTERACTING FACTOR 3"/>
    <property type="match status" value="1"/>
</dbReference>
<dbReference type="EMBL" id="BAABEY010000018">
    <property type="protein sequence ID" value="GAA4437492.1"/>
    <property type="molecule type" value="Genomic_DNA"/>
</dbReference>
<dbReference type="Pfam" id="PF01784">
    <property type="entry name" value="DUF34_NIF3"/>
    <property type="match status" value="1"/>
</dbReference>
<accession>A0ABP8LWP3</accession>
<sequence>MQHMIPLKKIIAALEEWAPSAYQESYDNAGLLTGSPDWAVKAVLITLDVTEEVVHEAVEKGANLIVAHHPIIFKGLKKLNGTNYVERTVIAAIKNDIAIYAIHTNLDNVATGVNYKIASILGLERVSVLAPKQGLLSKLSFFVPRENTQTVLDAVYQAGAGKIGDYSDCSFRVAGTGTFVPGAGAHPHIGAQNRKEEVQEDRVELMFPAFLENRVIAALKNAHPYEEVAYYVQALANENQEVGSGAIGLLAHEMTARSFLDFLKERLNIRVIRHTAAPGRMIQKVAVCGGSGSFMLKPARRAGADVLVTADFKYHEFFDAEGQIMVCDVGHYESEVFTKDLLFSYLSEKFDNFALYLSEVNTNPVTYHV</sequence>
<keyword evidence="2 3" id="KW-0479">Metal-binding</keyword>
<comment type="similarity">
    <text evidence="1 3">Belongs to the GTP cyclohydrolase I type 2/NIF3 family.</text>
</comment>
<name>A0ABP8LWP3_9BACT</name>
<organism evidence="4 5">
    <name type="scientific">Ravibacter arvi</name>
    <dbReference type="NCBI Taxonomy" id="2051041"/>
    <lineage>
        <taxon>Bacteria</taxon>
        <taxon>Pseudomonadati</taxon>
        <taxon>Bacteroidota</taxon>
        <taxon>Cytophagia</taxon>
        <taxon>Cytophagales</taxon>
        <taxon>Spirosomataceae</taxon>
        <taxon>Ravibacter</taxon>
    </lineage>
</organism>
<protein>
    <recommendedName>
        <fullName evidence="3">GTP cyclohydrolase 1 type 2 homolog</fullName>
    </recommendedName>
</protein>
<evidence type="ECO:0000256" key="1">
    <source>
        <dbReference type="ARBA" id="ARBA00006964"/>
    </source>
</evidence>
<dbReference type="Gene3D" id="3.30.70.120">
    <property type="match status" value="1"/>
</dbReference>
<dbReference type="NCBIfam" id="TIGR00486">
    <property type="entry name" value="YbgI_SA1388"/>
    <property type="match status" value="1"/>
</dbReference>